<evidence type="ECO:0000313" key="3">
    <source>
        <dbReference type="Proteomes" id="UP000287866"/>
    </source>
</evidence>
<feature type="transmembrane region" description="Helical" evidence="1">
    <location>
        <begin position="108"/>
        <end position="127"/>
    </location>
</feature>
<keyword evidence="1" id="KW-1133">Transmembrane helix</keyword>
<proteinExistence type="predicted"/>
<dbReference type="AlphaFoldDB" id="A0A8T6R5G5"/>
<evidence type="ECO:0000313" key="2">
    <source>
        <dbReference type="EMBL" id="NHA68075.1"/>
    </source>
</evidence>
<keyword evidence="1" id="KW-0812">Transmembrane</keyword>
<keyword evidence="1" id="KW-0472">Membrane</keyword>
<reference evidence="2" key="1">
    <citation type="submission" date="2020-03" db="EMBL/GenBank/DDBJ databases">
        <title>Phycicoccus flavus sp. nov., a novel endophytic actinobacterium isolated from branch of Kandelia candel.</title>
        <authorList>
            <person name="Tuo L."/>
        </authorList>
    </citation>
    <scope>NUCLEOTIDE SEQUENCE</scope>
    <source>
        <strain evidence="2">CMS6Z-2</strain>
    </source>
</reference>
<keyword evidence="3" id="KW-1185">Reference proteome</keyword>
<organism evidence="2 3">
    <name type="scientific">Phycicoccus flavus</name>
    <dbReference type="NCBI Taxonomy" id="2502783"/>
    <lineage>
        <taxon>Bacteria</taxon>
        <taxon>Bacillati</taxon>
        <taxon>Actinomycetota</taxon>
        <taxon>Actinomycetes</taxon>
        <taxon>Micrococcales</taxon>
        <taxon>Intrasporangiaceae</taxon>
        <taxon>Phycicoccus</taxon>
    </lineage>
</organism>
<accession>A0A8T6R5G5</accession>
<comment type="caution">
    <text evidence="2">The sequence shown here is derived from an EMBL/GenBank/DDBJ whole genome shotgun (WGS) entry which is preliminary data.</text>
</comment>
<sequence>MSADGPPRGPAHDAAAISTPALLLLAVAAFVTELALFGGVGVVVHDLVGGGVAGWVAGAVAVGLVLLLWGRFMAPKGARRLAAGPRSAVAAVLVVAVAASLAVSGHAAWAWVVGLLGVVVVAAQSVLHRPVDPTPQD</sequence>
<feature type="transmembrane region" description="Helical" evidence="1">
    <location>
        <begin position="50"/>
        <end position="69"/>
    </location>
</feature>
<gene>
    <name evidence="2" type="ORF">EPD83_008415</name>
</gene>
<protein>
    <submittedName>
        <fullName evidence="2">DUF2568 domain-containing protein</fullName>
    </submittedName>
</protein>
<name>A0A8T6R5G5_9MICO</name>
<dbReference type="Pfam" id="PF10823">
    <property type="entry name" value="DUF2568"/>
    <property type="match status" value="1"/>
</dbReference>
<dbReference type="EMBL" id="SAYU02000022">
    <property type="protein sequence ID" value="NHA68075.1"/>
    <property type="molecule type" value="Genomic_DNA"/>
</dbReference>
<dbReference type="Proteomes" id="UP000287866">
    <property type="component" value="Unassembled WGS sequence"/>
</dbReference>
<feature type="transmembrane region" description="Helical" evidence="1">
    <location>
        <begin position="81"/>
        <end position="102"/>
    </location>
</feature>
<dbReference type="RefSeq" id="WP_165566462.1">
    <property type="nucleotide sequence ID" value="NZ_SAYU02000022.1"/>
</dbReference>
<dbReference type="InterPro" id="IPR021214">
    <property type="entry name" value="DUF2568"/>
</dbReference>
<feature type="transmembrane region" description="Helical" evidence="1">
    <location>
        <begin position="21"/>
        <end position="44"/>
    </location>
</feature>
<evidence type="ECO:0000256" key="1">
    <source>
        <dbReference type="SAM" id="Phobius"/>
    </source>
</evidence>